<dbReference type="AlphaFoldDB" id="A0A6C0TZW2"/>
<dbReference type="InterPro" id="IPR023606">
    <property type="entry name" value="CoA-Trfase_III_dom_1_sf"/>
</dbReference>
<protein>
    <submittedName>
        <fullName evidence="2">CoA transferase</fullName>
    </submittedName>
</protein>
<organism evidence="2 3">
    <name type="scientific">Kineobactrum salinum</name>
    <dbReference type="NCBI Taxonomy" id="2708301"/>
    <lineage>
        <taxon>Bacteria</taxon>
        <taxon>Pseudomonadati</taxon>
        <taxon>Pseudomonadota</taxon>
        <taxon>Gammaproteobacteria</taxon>
        <taxon>Cellvibrionales</taxon>
        <taxon>Halieaceae</taxon>
        <taxon>Kineobactrum</taxon>
    </lineage>
</organism>
<keyword evidence="1 2" id="KW-0808">Transferase</keyword>
<proteinExistence type="predicted"/>
<accession>A0A6C0TZW2</accession>
<dbReference type="Proteomes" id="UP000477680">
    <property type="component" value="Chromosome"/>
</dbReference>
<dbReference type="SUPFAM" id="SSF89796">
    <property type="entry name" value="CoA-transferase family III (CaiB/BaiF)"/>
    <property type="match status" value="1"/>
</dbReference>
<sequence length="403" mass="42963">MGALSHLKVLDLSRVLAGPWASQMLADLGAEVIKIERPDGGDDTRAWGPPFMPGADGESSGESAYFLCTNRGKQSVCVDLKSDEGQQTLRALARDCDVVLENFKVGDAARYGLDYASLAVLNPRLVYCSITGFGQTGPLRERPGYDFLMQAMGGLMSVTGQPDGSPGAEPMKVGVALTDVMTGLYAAVGILAALAERERSGHGQHVDLALLDVTAATLANQATNFLVGGVNPGRLGNTHPSIVPYQSFVARDGHLIVAVGNDAQFRRFVAVLECPELADDARFASNQLRVRHREQLIPLLQARMLLRDKADWLQRLAAAGVPAGPINSVAEVFAEPQIRAREMRVTVPHPLNPALELVGNPIKLSRTPVRYEAAPPLLGQHTQSVLAALAAARQSGEPVGAED</sequence>
<dbReference type="InterPro" id="IPR003673">
    <property type="entry name" value="CoA-Trfase_fam_III"/>
</dbReference>
<dbReference type="PANTHER" id="PTHR48207">
    <property type="entry name" value="SUCCINATE--HYDROXYMETHYLGLUTARATE COA-TRANSFERASE"/>
    <property type="match status" value="1"/>
</dbReference>
<dbReference type="RefSeq" id="WP_163494621.1">
    <property type="nucleotide sequence ID" value="NZ_CP048711.1"/>
</dbReference>
<dbReference type="Pfam" id="PF02515">
    <property type="entry name" value="CoA_transf_3"/>
    <property type="match status" value="1"/>
</dbReference>
<dbReference type="KEGG" id="kim:G3T16_08185"/>
<dbReference type="Gene3D" id="3.40.50.10540">
    <property type="entry name" value="Crotonobetainyl-coa:carnitine coa-transferase, domain 1"/>
    <property type="match status" value="1"/>
</dbReference>
<dbReference type="PANTHER" id="PTHR48207:SF3">
    <property type="entry name" value="SUCCINATE--HYDROXYMETHYLGLUTARATE COA-TRANSFERASE"/>
    <property type="match status" value="1"/>
</dbReference>
<keyword evidence="3" id="KW-1185">Reference proteome</keyword>
<evidence type="ECO:0000256" key="1">
    <source>
        <dbReference type="ARBA" id="ARBA00022679"/>
    </source>
</evidence>
<dbReference type="GO" id="GO:0008410">
    <property type="term" value="F:CoA-transferase activity"/>
    <property type="evidence" value="ECO:0007669"/>
    <property type="project" value="TreeGrafter"/>
</dbReference>
<reference evidence="2 3" key="1">
    <citation type="submission" date="2020-02" db="EMBL/GenBank/DDBJ databases">
        <title>Genome sequencing for Kineobactrum sp. M2.</title>
        <authorList>
            <person name="Park S.-J."/>
        </authorList>
    </citation>
    <scope>NUCLEOTIDE SEQUENCE [LARGE SCALE GENOMIC DNA]</scope>
    <source>
        <strain evidence="2 3">M2</strain>
    </source>
</reference>
<dbReference type="EMBL" id="CP048711">
    <property type="protein sequence ID" value="QIB65382.1"/>
    <property type="molecule type" value="Genomic_DNA"/>
</dbReference>
<evidence type="ECO:0000313" key="2">
    <source>
        <dbReference type="EMBL" id="QIB65382.1"/>
    </source>
</evidence>
<dbReference type="Gene3D" id="3.30.1540.10">
    <property type="entry name" value="formyl-coa transferase, domain 3"/>
    <property type="match status" value="1"/>
</dbReference>
<evidence type="ECO:0000313" key="3">
    <source>
        <dbReference type="Proteomes" id="UP000477680"/>
    </source>
</evidence>
<dbReference type="InterPro" id="IPR044855">
    <property type="entry name" value="CoA-Trfase_III_dom3_sf"/>
</dbReference>
<name>A0A6C0TZW2_9GAMM</name>
<dbReference type="InterPro" id="IPR050483">
    <property type="entry name" value="CoA-transferase_III_domain"/>
</dbReference>
<gene>
    <name evidence="2" type="ORF">G3T16_08185</name>
</gene>